<dbReference type="InterPro" id="IPR038726">
    <property type="entry name" value="PDDEXK_AddAB-type"/>
</dbReference>
<gene>
    <name evidence="13" type="primary">addA</name>
    <name evidence="17" type="ORF">SAMN04488134_11155</name>
</gene>
<evidence type="ECO:0000256" key="5">
    <source>
        <dbReference type="ARBA" id="ARBA00022806"/>
    </source>
</evidence>
<keyword evidence="5 13" id="KW-0347">Helicase</keyword>
<evidence type="ECO:0000256" key="3">
    <source>
        <dbReference type="ARBA" id="ARBA00022763"/>
    </source>
</evidence>
<dbReference type="GO" id="GO:0033202">
    <property type="term" value="C:DNA helicase complex"/>
    <property type="evidence" value="ECO:0007669"/>
    <property type="project" value="TreeGrafter"/>
</dbReference>
<dbReference type="GO" id="GO:0000724">
    <property type="term" value="P:double-strand break repair via homologous recombination"/>
    <property type="evidence" value="ECO:0007669"/>
    <property type="project" value="UniProtKB-UniRule"/>
</dbReference>
<evidence type="ECO:0000259" key="16">
    <source>
        <dbReference type="PROSITE" id="PS51217"/>
    </source>
</evidence>
<dbReference type="EC" id="5.6.2.4" evidence="13"/>
<feature type="binding site" evidence="14">
    <location>
        <begin position="23"/>
        <end position="30"/>
    </location>
    <ligand>
        <name>ATP</name>
        <dbReference type="ChEBI" id="CHEBI:30616"/>
    </ligand>
</feature>
<dbReference type="EC" id="3.1.-.-" evidence="13"/>
<keyword evidence="3 13" id="KW-0227">DNA damage</keyword>
<dbReference type="GO" id="GO:0005829">
    <property type="term" value="C:cytosol"/>
    <property type="evidence" value="ECO:0007669"/>
    <property type="project" value="TreeGrafter"/>
</dbReference>
<dbReference type="PROSITE" id="PS51217">
    <property type="entry name" value="UVRD_HELICASE_CTER"/>
    <property type="match status" value="1"/>
</dbReference>
<comment type="similarity">
    <text evidence="13">Belongs to the helicase family. AddA subfamily.</text>
</comment>
<feature type="domain" description="UvrD-like helicase ATP-binding" evidence="15">
    <location>
        <begin position="2"/>
        <end position="475"/>
    </location>
</feature>
<comment type="subunit">
    <text evidence="13">Heterodimer of AddA and AddB/RexB.</text>
</comment>
<keyword evidence="7 13" id="KW-0067">ATP-binding</keyword>
<evidence type="ECO:0000256" key="12">
    <source>
        <dbReference type="ARBA" id="ARBA00048988"/>
    </source>
</evidence>
<dbReference type="Pfam" id="PF12705">
    <property type="entry name" value="PDDEXK_1"/>
    <property type="match status" value="1"/>
</dbReference>
<dbReference type="AlphaFoldDB" id="A0A1H8RWX1"/>
<dbReference type="PROSITE" id="PS51198">
    <property type="entry name" value="UVRD_HELICASE_ATP_BIND"/>
    <property type="match status" value="1"/>
</dbReference>
<keyword evidence="2 13" id="KW-0547">Nucleotide-binding</keyword>
<dbReference type="InterPro" id="IPR011335">
    <property type="entry name" value="Restrct_endonuc-II-like"/>
</dbReference>
<name>A0A1H8RWX1_9BACI</name>
<protein>
    <recommendedName>
        <fullName evidence="13">ATP-dependent helicase/nuclease subunit A</fullName>
        <ecNumber evidence="13">3.1.-.-</ecNumber>
        <ecNumber evidence="13">5.6.2.4</ecNumber>
    </recommendedName>
    <alternativeName>
        <fullName evidence="13">ATP-dependent helicase/nuclease AddA</fullName>
    </alternativeName>
    <alternativeName>
        <fullName evidence="13">DNA 3'-5' helicase AddA</fullName>
    </alternativeName>
</protein>
<dbReference type="GO" id="GO:0008408">
    <property type="term" value="F:3'-5' exonuclease activity"/>
    <property type="evidence" value="ECO:0007669"/>
    <property type="project" value="UniProtKB-UniRule"/>
</dbReference>
<sequence>MPKWTAQQEEAIYTAGEDTLVAAAAGSGKTAVLVERIIQKVLDDQQPINIDQLLVVTFTNAAAQEMRNRVAQALERALNDKPESKHLKKQITLLQQASISTLHSFCLELIKRNSYLLDIDPGFRIADDIEADLLRQEVLDTLFEEWYGQALDDQEAFYSVIDRFSSDRSDQDVEALVLKLYNFSMQNASPARWLAQIVAQYNVTAPIQEQEIPWLILLKQHVEEQLHATIAEVERGLIIANAYDGPYHYVEALEQDQALALALIAELNKGWDMAQQAFLELNFKALSRKKVDCDEGKKEQVKTIRNRVKKRLTEIKDQLYMRSLDAHLTDMRELYQPIKQLAELVNQFHTSYQKIKKEKGLVDFTDLEHFAIQILSNQISDNKEYLPSTIALALREKYTEVLVDEYQDTNMVQETILQLISKEKPGNLFMVGDVKQSIYRFRHAEPALFIDKYKKFSNQEIQGKRIDLAKNFRSREQVLTATNFIFKQLMDERLGEINYDHDAALIYGNLTYDQADKSDPEAELIIIDRADGAPNAEASESITHEGETDLAKAEIEGRAYAKQIKQWIGHDTSNPTQIFDKDTGVSRQVQYRDIVILLRSMSWTPVIMEELKKQGIPVYAELASGYLAAIEIQIMLSLLKIIDNAKQDIPLASVLKSPIVGLNEEELAQIRIVNKKDSYYQALLTYNSSGSNSALQYKINQFLKQLNKWREQARQGSLSDLIWLIYRETGYYDFVAGMPGGRQRQANLRALYDRARGYEQTSFRGLFRFLRMIERMEERGEDLGAARALGESEDVVRITTIHKSKGLEYPIVILGALGKVFNQQDLRQRYLLHKDLGFGSRYIDPIKRIMYPTLMFQSIKHRLQRELWAEEMRVLYVAMTRAKEKLVMIGTVNNFEKKQEKWQELLEHNDWIIPVAARLEASSYLDWLGTSLIRHRHGTVLRGKQGITSLTPDIADDVSQWKVTIDNASDYHLKQEAGQEVRLDLQAIITGEQSVPLSDSKLDEHVEGRLSYHYPYQEATSYRAKQSVTEIKRQKEHLDENSGNEMIAQLIPHISERPRFMQSSRALTAAEIGTAMHTVMQHIPLEQEWSQQTIKNFVASLVNREILSTDQADAIDLALIADFFASKLVTLVKQAVRIDREVPFSLMLPANQIYPSWQTAEDDQIFVQGVIDLLIKTDEGWYIIDYKTDQVASKVNDHEKLRLKEKYTTQINLYQTAIEQILKIKVKQSFLYFFNQSFYISL</sequence>
<evidence type="ECO:0000313" key="17">
    <source>
        <dbReference type="EMBL" id="SEO70423.1"/>
    </source>
</evidence>
<dbReference type="EMBL" id="FODJ01000011">
    <property type="protein sequence ID" value="SEO70423.1"/>
    <property type="molecule type" value="Genomic_DNA"/>
</dbReference>
<keyword evidence="4 13" id="KW-0378">Hydrolase</keyword>
<evidence type="ECO:0000256" key="10">
    <source>
        <dbReference type="ARBA" id="ARBA00023235"/>
    </source>
</evidence>
<dbReference type="GO" id="GO:0016887">
    <property type="term" value="F:ATP hydrolysis activity"/>
    <property type="evidence" value="ECO:0007669"/>
    <property type="project" value="RHEA"/>
</dbReference>
<reference evidence="17 18" key="1">
    <citation type="submission" date="2016-10" db="EMBL/GenBank/DDBJ databases">
        <authorList>
            <person name="de Groot N.N."/>
        </authorList>
    </citation>
    <scope>NUCLEOTIDE SEQUENCE [LARGE SCALE GENOMIC DNA]</scope>
    <source>
        <strain evidence="17 18">CGMCC 1.10434</strain>
    </source>
</reference>
<keyword evidence="1 13" id="KW-0540">Nuclease</keyword>
<dbReference type="HAMAP" id="MF_01451">
    <property type="entry name" value="AddA"/>
    <property type="match status" value="1"/>
</dbReference>
<evidence type="ECO:0000256" key="1">
    <source>
        <dbReference type="ARBA" id="ARBA00022722"/>
    </source>
</evidence>
<evidence type="ECO:0000256" key="11">
    <source>
        <dbReference type="ARBA" id="ARBA00034617"/>
    </source>
</evidence>
<dbReference type="GO" id="GO:0043138">
    <property type="term" value="F:3'-5' DNA helicase activity"/>
    <property type="evidence" value="ECO:0007669"/>
    <property type="project" value="UniProtKB-UniRule"/>
</dbReference>
<dbReference type="STRING" id="872970.SAMN04488134_11155"/>
<keyword evidence="6 13" id="KW-0269">Exonuclease</keyword>
<dbReference type="Gene3D" id="3.40.50.300">
    <property type="entry name" value="P-loop containing nucleotide triphosphate hydrolases"/>
    <property type="match status" value="4"/>
</dbReference>
<dbReference type="SUPFAM" id="SSF52540">
    <property type="entry name" value="P-loop containing nucleoside triphosphate hydrolases"/>
    <property type="match status" value="1"/>
</dbReference>
<dbReference type="GO" id="GO:0003690">
    <property type="term" value="F:double-stranded DNA binding"/>
    <property type="evidence" value="ECO:0007669"/>
    <property type="project" value="UniProtKB-UniRule"/>
</dbReference>
<evidence type="ECO:0000256" key="6">
    <source>
        <dbReference type="ARBA" id="ARBA00022839"/>
    </source>
</evidence>
<dbReference type="Pfam" id="PF13361">
    <property type="entry name" value="UvrD_C"/>
    <property type="match status" value="1"/>
</dbReference>
<dbReference type="Proteomes" id="UP000199300">
    <property type="component" value="Unassembled WGS sequence"/>
</dbReference>
<organism evidence="17 18">
    <name type="scientific">Amphibacillus marinus</name>
    <dbReference type="NCBI Taxonomy" id="872970"/>
    <lineage>
        <taxon>Bacteria</taxon>
        <taxon>Bacillati</taxon>
        <taxon>Bacillota</taxon>
        <taxon>Bacilli</taxon>
        <taxon>Bacillales</taxon>
        <taxon>Bacillaceae</taxon>
        <taxon>Amphibacillus</taxon>
    </lineage>
</organism>
<keyword evidence="18" id="KW-1185">Reference proteome</keyword>
<dbReference type="InterPro" id="IPR011604">
    <property type="entry name" value="PDDEXK-like_dom_sf"/>
</dbReference>
<comment type="cofactor">
    <cofactor evidence="13">
        <name>Mg(2+)</name>
        <dbReference type="ChEBI" id="CHEBI:18420"/>
    </cofactor>
</comment>
<comment type="catalytic activity">
    <reaction evidence="11 13">
        <text>Couples ATP hydrolysis with the unwinding of duplex DNA by translocating in the 3'-5' direction.</text>
        <dbReference type="EC" id="5.6.2.4"/>
    </reaction>
</comment>
<keyword evidence="10 13" id="KW-0413">Isomerase</keyword>
<accession>A0A1H8RWX1</accession>
<dbReference type="InterPro" id="IPR014152">
    <property type="entry name" value="AddA"/>
</dbReference>
<proteinExistence type="inferred from homology"/>
<dbReference type="InterPro" id="IPR027417">
    <property type="entry name" value="P-loop_NTPase"/>
</dbReference>
<evidence type="ECO:0000259" key="15">
    <source>
        <dbReference type="PROSITE" id="PS51198"/>
    </source>
</evidence>
<dbReference type="PANTHER" id="PTHR11070:SF48">
    <property type="entry name" value="ATP-DEPENDENT HELICASE_NUCLEASE SUBUNIT A"/>
    <property type="match status" value="1"/>
</dbReference>
<dbReference type="OrthoDB" id="9810135at2"/>
<evidence type="ECO:0000256" key="9">
    <source>
        <dbReference type="ARBA" id="ARBA00023204"/>
    </source>
</evidence>
<comment type="catalytic activity">
    <reaction evidence="12 13">
        <text>ATP + H2O = ADP + phosphate + H(+)</text>
        <dbReference type="Rhea" id="RHEA:13065"/>
        <dbReference type="ChEBI" id="CHEBI:15377"/>
        <dbReference type="ChEBI" id="CHEBI:15378"/>
        <dbReference type="ChEBI" id="CHEBI:30616"/>
        <dbReference type="ChEBI" id="CHEBI:43474"/>
        <dbReference type="ChEBI" id="CHEBI:456216"/>
        <dbReference type="EC" id="5.6.2.4"/>
    </reaction>
</comment>
<dbReference type="Pfam" id="PF00580">
    <property type="entry name" value="UvrD-helicase"/>
    <property type="match status" value="1"/>
</dbReference>
<evidence type="ECO:0000256" key="13">
    <source>
        <dbReference type="HAMAP-Rule" id="MF_01451"/>
    </source>
</evidence>
<dbReference type="Gene3D" id="3.90.320.10">
    <property type="match status" value="1"/>
</dbReference>
<dbReference type="GO" id="GO:0005524">
    <property type="term" value="F:ATP binding"/>
    <property type="evidence" value="ECO:0007669"/>
    <property type="project" value="UniProtKB-UniRule"/>
</dbReference>
<dbReference type="PANTHER" id="PTHR11070">
    <property type="entry name" value="UVRD / RECB / PCRA DNA HELICASE FAMILY MEMBER"/>
    <property type="match status" value="1"/>
</dbReference>
<comment type="function">
    <text evidence="13">The heterodimer acts as both an ATP-dependent DNA helicase and an ATP-dependent, dual-direction single-stranded exonuclease. Recognizes the chi site generating a DNA molecule suitable for the initiation of homologous recombination. The AddA nuclease domain is required for chi fragment generation; this subunit has the helicase and 3' -&gt; 5' nuclease activities.</text>
</comment>
<dbReference type="FunFam" id="3.40.50.300:FF:001236">
    <property type="entry name" value="ATP-dependent helicase/nuclease subunit A"/>
    <property type="match status" value="1"/>
</dbReference>
<dbReference type="InterPro" id="IPR014016">
    <property type="entry name" value="UvrD-like_ATP-bd"/>
</dbReference>
<evidence type="ECO:0000256" key="4">
    <source>
        <dbReference type="ARBA" id="ARBA00022801"/>
    </source>
</evidence>
<evidence type="ECO:0000313" key="18">
    <source>
        <dbReference type="Proteomes" id="UP000199300"/>
    </source>
</evidence>
<dbReference type="InterPro" id="IPR014017">
    <property type="entry name" value="DNA_helicase_UvrD-like_C"/>
</dbReference>
<feature type="domain" description="UvrD-like helicase C-terminal" evidence="16">
    <location>
        <begin position="503"/>
        <end position="806"/>
    </location>
</feature>
<keyword evidence="9 13" id="KW-0234">DNA repair</keyword>
<evidence type="ECO:0000256" key="7">
    <source>
        <dbReference type="ARBA" id="ARBA00022840"/>
    </source>
</evidence>
<keyword evidence="8 13" id="KW-0238">DNA-binding</keyword>
<dbReference type="RefSeq" id="WP_091499443.1">
    <property type="nucleotide sequence ID" value="NZ_FODJ01000011.1"/>
</dbReference>
<dbReference type="NCBIfam" id="TIGR02785">
    <property type="entry name" value="addA_Gpos"/>
    <property type="match status" value="1"/>
</dbReference>
<dbReference type="InterPro" id="IPR000212">
    <property type="entry name" value="DNA_helicase_UvrD/REP"/>
</dbReference>
<evidence type="ECO:0000256" key="8">
    <source>
        <dbReference type="ARBA" id="ARBA00023125"/>
    </source>
</evidence>
<dbReference type="SUPFAM" id="SSF52980">
    <property type="entry name" value="Restriction endonuclease-like"/>
    <property type="match status" value="1"/>
</dbReference>
<evidence type="ECO:0000256" key="14">
    <source>
        <dbReference type="PROSITE-ProRule" id="PRU00560"/>
    </source>
</evidence>
<evidence type="ECO:0000256" key="2">
    <source>
        <dbReference type="ARBA" id="ARBA00022741"/>
    </source>
</evidence>